<evidence type="ECO:0000259" key="2">
    <source>
        <dbReference type="Pfam" id="PF00149"/>
    </source>
</evidence>
<reference evidence="3" key="1">
    <citation type="submission" date="2009-10" db="EMBL/GenBank/DDBJ databases">
        <title>Diversity of trophic interactions inside an arsenic-rich microbial ecosystem.</title>
        <authorList>
            <person name="Bertin P.N."/>
            <person name="Heinrich-Salmeron A."/>
            <person name="Pelletier E."/>
            <person name="Goulhen-Chollet F."/>
            <person name="Arsene-Ploetze F."/>
            <person name="Gallien S."/>
            <person name="Calteau A."/>
            <person name="Vallenet D."/>
            <person name="Casiot C."/>
            <person name="Chane-Woon-Ming B."/>
            <person name="Giloteaux L."/>
            <person name="Barakat M."/>
            <person name="Bonnefoy V."/>
            <person name="Bruneel O."/>
            <person name="Chandler M."/>
            <person name="Cleiss J."/>
            <person name="Duran R."/>
            <person name="Elbaz-Poulichet F."/>
            <person name="Fonknechten N."/>
            <person name="Lauga B."/>
            <person name="Mornico D."/>
            <person name="Ortet P."/>
            <person name="Schaeffer C."/>
            <person name="Siguier P."/>
            <person name="Alexander Thil Smith A."/>
            <person name="Van Dorsselaer A."/>
            <person name="Weissenbach J."/>
            <person name="Medigue C."/>
            <person name="Le Paslier D."/>
        </authorList>
    </citation>
    <scope>NUCLEOTIDE SEQUENCE</scope>
</reference>
<dbReference type="GO" id="GO:0016787">
    <property type="term" value="F:hydrolase activity"/>
    <property type="evidence" value="ECO:0007669"/>
    <property type="project" value="InterPro"/>
</dbReference>
<comment type="caution">
    <text evidence="3">The sequence shown here is derived from an EMBL/GenBank/DDBJ whole genome shotgun (WGS) entry which is preliminary data.</text>
</comment>
<dbReference type="InterPro" id="IPR029052">
    <property type="entry name" value="Metallo-depent_PP-like"/>
</dbReference>
<feature type="compositionally biased region" description="Polar residues" evidence="1">
    <location>
        <begin position="77"/>
        <end position="86"/>
    </location>
</feature>
<accession>E6QU23</accession>
<gene>
    <name evidence="3" type="ORF">CARN7_1540</name>
</gene>
<dbReference type="Pfam" id="PF00149">
    <property type="entry name" value="Metallophos"/>
    <property type="match status" value="1"/>
</dbReference>
<organism evidence="3">
    <name type="scientific">mine drainage metagenome</name>
    <dbReference type="NCBI Taxonomy" id="410659"/>
    <lineage>
        <taxon>unclassified sequences</taxon>
        <taxon>metagenomes</taxon>
        <taxon>ecological metagenomes</taxon>
    </lineage>
</organism>
<feature type="domain" description="Calcineurin-like phosphoesterase" evidence="2">
    <location>
        <begin position="123"/>
        <end position="368"/>
    </location>
</feature>
<dbReference type="EMBL" id="CABR01000102">
    <property type="protein sequence ID" value="CBI10745.1"/>
    <property type="molecule type" value="Genomic_DNA"/>
</dbReference>
<evidence type="ECO:0000313" key="3">
    <source>
        <dbReference type="EMBL" id="CBI10745.1"/>
    </source>
</evidence>
<proteinExistence type="predicted"/>
<dbReference type="InterPro" id="IPR004843">
    <property type="entry name" value="Calcineurin-like_PHP"/>
</dbReference>
<sequence length="468" mass="51188">MGIRTGMAVLMLSSLAGIVSAYAHDNPAPFDAYVVLGSGGQAIARVITTAAQCPGIRIDGQLEPMSERAAPALEPQRPTQSSVSESKPSDFPVRTCEYPIAKEAGSASVNGQVLPLPPKEIRRIVVIGDTGCRLKNADHAWQSCDDVKQYPFSRIAALAARWHPDIVVHVGDYLYRENPCPKDQPGCAGSPWGYGADSWQADFFDPARPLLRVAPWIVVRGNHESCARAGQGWWRFLDPHPLVVGQDCNVAANDDIGDFSDAYAVPLGDRTQMIVLDTSSTANKPFAHDDSRAMAYRKLYRQLDRLSRLADDNFMVNHQPVLGFSAEPVHGHIAMLPGNVGLQSVWHPLNPHLFPENIDVLLSGHVHVWEQIGFSNDYPSQFVAGFSGTQEDIVPMPKMLPDQATPAIGAQVAHFSSWVDGFGYMTLERTGNKDWEVGIWNTDGNRVNTCHIHGKTSSCDLPQVHSTI</sequence>
<dbReference type="Gene3D" id="3.60.21.10">
    <property type="match status" value="1"/>
</dbReference>
<dbReference type="AlphaFoldDB" id="E6QU23"/>
<name>E6QU23_9ZZZZ</name>
<feature type="region of interest" description="Disordered" evidence="1">
    <location>
        <begin position="71"/>
        <end position="91"/>
    </location>
</feature>
<protein>
    <submittedName>
        <fullName evidence="3">Metallophosphoesterase</fullName>
    </submittedName>
</protein>
<dbReference type="SUPFAM" id="SSF56300">
    <property type="entry name" value="Metallo-dependent phosphatases"/>
    <property type="match status" value="1"/>
</dbReference>
<evidence type="ECO:0000256" key="1">
    <source>
        <dbReference type="SAM" id="MobiDB-lite"/>
    </source>
</evidence>